<proteinExistence type="predicted"/>
<dbReference type="Proteomes" id="UP000199187">
    <property type="component" value="Unassembled WGS sequence"/>
</dbReference>
<gene>
    <name evidence="1" type="ORF">SAMN05192562_107168</name>
</gene>
<dbReference type="RefSeq" id="WP_090125508.1">
    <property type="nucleotide sequence ID" value="NZ_CP045300.1"/>
</dbReference>
<evidence type="ECO:0000313" key="1">
    <source>
        <dbReference type="EMBL" id="SFU16597.1"/>
    </source>
</evidence>
<organism evidence="1 2">
    <name type="scientific">Kosakonia arachidis</name>
    <dbReference type="NCBI Taxonomy" id="551989"/>
    <lineage>
        <taxon>Bacteria</taxon>
        <taxon>Pseudomonadati</taxon>
        <taxon>Pseudomonadota</taxon>
        <taxon>Gammaproteobacteria</taxon>
        <taxon>Enterobacterales</taxon>
        <taxon>Enterobacteriaceae</taxon>
        <taxon>Kosakonia</taxon>
    </lineage>
</organism>
<protein>
    <submittedName>
        <fullName evidence="1">Uncharacterized protein</fullName>
    </submittedName>
</protein>
<keyword evidence="2" id="KW-1185">Reference proteome</keyword>
<sequence>MIEAKIIYSQRGDFVLMESGDKFIISVLIPNFYPNSHFDVSKHFFLTDEEIKHKDDIDYLKKLAELIRKNWTLFSDREIDNVKIKRQGFAICSV</sequence>
<evidence type="ECO:0000313" key="2">
    <source>
        <dbReference type="Proteomes" id="UP000199187"/>
    </source>
</evidence>
<reference evidence="2" key="1">
    <citation type="submission" date="2016-10" db="EMBL/GenBank/DDBJ databases">
        <authorList>
            <person name="Varghese N."/>
            <person name="Submissions S."/>
        </authorList>
    </citation>
    <scope>NUCLEOTIDE SEQUENCE [LARGE SCALE GENOMIC DNA]</scope>
    <source>
        <strain evidence="2">Ah-143</strain>
    </source>
</reference>
<dbReference type="AlphaFoldDB" id="A0A1I7DY28"/>
<dbReference type="EMBL" id="FPAU01000007">
    <property type="protein sequence ID" value="SFU16597.1"/>
    <property type="molecule type" value="Genomic_DNA"/>
</dbReference>
<name>A0A1I7DY28_9ENTR</name>
<dbReference type="OrthoDB" id="6638423at2"/>
<accession>A0A1I7DY28</accession>